<dbReference type="EMBL" id="QGSZ01000393">
    <property type="protein sequence ID" value="RQW94028.1"/>
    <property type="molecule type" value="Genomic_DNA"/>
</dbReference>
<keyword evidence="11 19" id="KW-0067">ATP-binding</keyword>
<feature type="binding site" evidence="19">
    <location>
        <position position="252"/>
    </location>
    <ligand>
        <name>ATP</name>
        <dbReference type="ChEBI" id="CHEBI:30616"/>
        <label>1</label>
    </ligand>
</feature>
<dbReference type="Gene3D" id="3.40.50.1380">
    <property type="entry name" value="Methylglyoxal synthase-like domain"/>
    <property type="match status" value="1"/>
</dbReference>
<keyword evidence="5 19" id="KW-0055">Arginine biosynthesis</keyword>
<evidence type="ECO:0000313" key="22">
    <source>
        <dbReference type="EMBL" id="RQW94028.1"/>
    </source>
</evidence>
<comment type="subunit">
    <text evidence="18 19">Composed of two chains; the small (or glutamine) chain promotes the hydrolysis of glutamine to ammonia, which is used by the large (or ammonia) chain to synthesize carbamoyl phosphate. Tetramer of heterodimers (alpha,beta)4.</text>
</comment>
<dbReference type="Pfam" id="PF25596">
    <property type="entry name" value="CPSase_L_D1"/>
    <property type="match status" value="2"/>
</dbReference>
<evidence type="ECO:0000256" key="15">
    <source>
        <dbReference type="ARBA" id="ARBA00047359"/>
    </source>
</evidence>
<dbReference type="EC" id="6.3.4.16" evidence="19"/>
<feature type="binding site" evidence="19">
    <location>
        <position position="308"/>
    </location>
    <ligand>
        <name>Mn(2+)</name>
        <dbReference type="ChEBI" id="CHEBI:29035"/>
        <label>1</label>
    </ligand>
</feature>
<evidence type="ECO:0000256" key="4">
    <source>
        <dbReference type="ARBA" id="ARBA00009799"/>
    </source>
</evidence>
<dbReference type="SUPFAM" id="SSF48108">
    <property type="entry name" value="Carbamoyl phosphate synthetase, large subunit connection domain"/>
    <property type="match status" value="1"/>
</dbReference>
<feature type="binding site" evidence="19">
    <location>
        <position position="859"/>
    </location>
    <ligand>
        <name>Mn(2+)</name>
        <dbReference type="ChEBI" id="CHEBI:29035"/>
        <label>4</label>
    </ligand>
</feature>
<dbReference type="PRINTS" id="PR00098">
    <property type="entry name" value="CPSASE"/>
</dbReference>
<dbReference type="FunFam" id="1.10.1030.10:FF:000002">
    <property type="entry name" value="Carbamoyl-phosphate synthase large chain"/>
    <property type="match status" value="1"/>
</dbReference>
<dbReference type="InterPro" id="IPR011761">
    <property type="entry name" value="ATP-grasp"/>
</dbReference>
<feature type="binding site" evidence="19">
    <location>
        <position position="184"/>
    </location>
    <ligand>
        <name>ATP</name>
        <dbReference type="ChEBI" id="CHEBI:30616"/>
        <label>1</label>
    </ligand>
</feature>
<feature type="binding site" evidence="19">
    <location>
        <position position="861"/>
    </location>
    <ligand>
        <name>Mg(2+)</name>
        <dbReference type="ChEBI" id="CHEBI:18420"/>
        <label>4</label>
    </ligand>
</feature>
<feature type="domain" description="ATP-grasp" evidence="20">
    <location>
        <begin position="142"/>
        <end position="337"/>
    </location>
</feature>
<feature type="binding site" evidence="19">
    <location>
        <position position="732"/>
    </location>
    <ligand>
        <name>ATP</name>
        <dbReference type="ChEBI" id="CHEBI:30616"/>
        <label>2</label>
    </ligand>
</feature>
<dbReference type="PROSITE" id="PS51257">
    <property type="entry name" value="PROKAR_LIPOPROTEIN"/>
    <property type="match status" value="1"/>
</dbReference>
<evidence type="ECO:0000256" key="7">
    <source>
        <dbReference type="ARBA" id="ARBA00022605"/>
    </source>
</evidence>
<feature type="binding site" evidence="19">
    <location>
        <position position="251"/>
    </location>
    <ligand>
        <name>ATP</name>
        <dbReference type="ChEBI" id="CHEBI:30616"/>
        <label>1</label>
    </ligand>
</feature>
<feature type="binding site" evidence="19">
    <location>
        <position position="178"/>
    </location>
    <ligand>
        <name>ATP</name>
        <dbReference type="ChEBI" id="CHEBI:30616"/>
        <label>1</label>
    </ligand>
</feature>
<feature type="region of interest" description="Carboxyphosphate synthetic domain" evidence="19">
    <location>
        <begin position="1"/>
        <end position="411"/>
    </location>
</feature>
<gene>
    <name evidence="19 22" type="primary">carB</name>
    <name evidence="22" type="ORF">DLJ59_35180</name>
</gene>
<evidence type="ECO:0000256" key="8">
    <source>
        <dbReference type="ARBA" id="ARBA00022723"/>
    </source>
</evidence>
<keyword evidence="23" id="KW-1185">Reference proteome</keyword>
<dbReference type="UniPathway" id="UPA00068">
    <property type="reaction ID" value="UER00171"/>
</dbReference>
<dbReference type="Proteomes" id="UP000282312">
    <property type="component" value="Unassembled WGS sequence"/>
</dbReference>
<feature type="binding site" evidence="19">
    <location>
        <position position="129"/>
    </location>
    <ligand>
        <name>ATP</name>
        <dbReference type="ChEBI" id="CHEBI:30616"/>
        <label>1</label>
    </ligand>
</feature>
<dbReference type="NCBIfam" id="NF009455">
    <property type="entry name" value="PRK12815.1"/>
    <property type="match status" value="1"/>
</dbReference>
<dbReference type="InterPro" id="IPR036897">
    <property type="entry name" value="CarbamoylP_synth_lsu_oligo_sf"/>
</dbReference>
<dbReference type="PANTHER" id="PTHR11405">
    <property type="entry name" value="CARBAMOYLTRANSFERASE FAMILY MEMBER"/>
    <property type="match status" value="1"/>
</dbReference>
<dbReference type="InterPro" id="IPR006275">
    <property type="entry name" value="CPSase_lsu"/>
</dbReference>
<feature type="binding site" evidence="19">
    <location>
        <position position="185"/>
    </location>
    <ligand>
        <name>ATP</name>
        <dbReference type="ChEBI" id="CHEBI:30616"/>
        <label>1</label>
    </ligand>
</feature>
<dbReference type="SUPFAM" id="SSF56059">
    <property type="entry name" value="Glutathione synthetase ATP-binding domain-like"/>
    <property type="match status" value="2"/>
</dbReference>
<evidence type="ECO:0000256" key="3">
    <source>
        <dbReference type="ARBA" id="ARBA00005077"/>
    </source>
</evidence>
<dbReference type="Pfam" id="PF02787">
    <property type="entry name" value="CPSase_L_D3"/>
    <property type="match status" value="1"/>
</dbReference>
<dbReference type="InterPro" id="IPR033937">
    <property type="entry name" value="MGS_CPS_CarB"/>
</dbReference>
<evidence type="ECO:0000256" key="13">
    <source>
        <dbReference type="ARBA" id="ARBA00022975"/>
    </source>
</evidence>
<dbReference type="PROSITE" id="PS51855">
    <property type="entry name" value="MGS"/>
    <property type="match status" value="1"/>
</dbReference>
<dbReference type="InterPro" id="IPR005483">
    <property type="entry name" value="CPSase_dom"/>
</dbReference>
<keyword evidence="6 19" id="KW-0436">Ligase</keyword>
<dbReference type="GO" id="GO:0006541">
    <property type="term" value="P:glutamine metabolic process"/>
    <property type="evidence" value="ECO:0007669"/>
    <property type="project" value="TreeGrafter"/>
</dbReference>
<evidence type="ECO:0000256" key="14">
    <source>
        <dbReference type="ARBA" id="ARBA00023211"/>
    </source>
</evidence>
<evidence type="ECO:0000256" key="11">
    <source>
        <dbReference type="ARBA" id="ARBA00022840"/>
    </source>
</evidence>
<sequence>MPKRTDLKHILVIGSGPIVIGQACEFDYSGTQACRVLRSEGIRVSLVNSNPATIMTDPEFADATYVEPITPEFVELVIAKERPDAILATLGGQTALNTAVALHEGGVLEKYGVELIGANIDAINRGEDRQLFKEIVAKAGVRLGVDDPTALVPRSRVCHSMDEVEATVAELGLPVVIRPSFTMGGLGSGMAHTPEDLARIAGDGLSASPVHEVLIEESVLGWKEYELELMRDRHDNVVVVCSIENIDPMGVHTGDSVTVAPAMTLTDREYQRLRDLGIAVLREVGVDTGGCNIQFAVNPADGRIVVIEMNPRVSRSSALASKATGFPIAKIAAKLAIGYTLDEIPNDITLKTPAAFEPSLDYVVVKIPRFAFEKFPGADPELTTTMKSVGEAMSLGRNFTEALNKAMRSMETKSAGFWSVPDPAGVTLADTLAALRIPHDGRLYTVERALRLGASIAEVAEASGGIDPWFLDQIAALIELRAEIVDAPVLDADLLRRAKRAGLSDRQLAALRPELAAEDGVRTLRHRLDVRPVYKTVDTCAAEFEATTPYHYSTYDLETEVVPSDQPKVLILGSGPNRIGQGIEFDYSCVHAVQALRSAGYETVMVNCNPETVSTDYDTADRLYFEPLTFEDVLEVWHAEDSSGRAAGGPGVVGVVVQLGGQTPLGLAQRLKNAGVPIVGTSPESIHLAEERGAFGAVLARAGLRAPSHGMATSYDEAKTIADEIGYPVLVRPSYVLGGRGMEIVYDDPTLRDYIGRATDISPDHPVLVDRFLDDAIEIDVDALCDADGEVYIGGVMEHIEEAGIHSGDSSCALPPITLAGSHLVEVRRYTEAIARGVGVRGLLNVQYALKDDVLYVLEANPRASRTVPFVSKATAVPLAKAAARIALGASIAELRAEGLLPATGDGGTMPADAPVAVKEAVLPFKRFRTRAGKGIDSLLGPEMKSTGEVMGIDTNFGHAFAKSQSAAYGSLPTAGKIFVSVANRDKRGMIFPIKRLADLGFEIVATAGTAEVLRRHGIACEQIRKHYQAGAGDDAVSLIGGGHVALVINTPQGSGASARSDGYEIRSAAVTADIPCITTVPGAAAAVMGIEARIRGDMQVRPLQDLHATLRAAQ</sequence>
<feature type="binding site" evidence="19">
    <location>
        <position position="308"/>
    </location>
    <ligand>
        <name>Mg(2+)</name>
        <dbReference type="ChEBI" id="CHEBI:18420"/>
        <label>1</label>
    </ligand>
</feature>
<comment type="similarity">
    <text evidence="4 19">Belongs to the CarB family.</text>
</comment>
<comment type="function">
    <text evidence="17 19">Large subunit of the glutamine-dependent carbamoyl phosphate synthetase (CPSase). CPSase catalyzes the formation of carbamoyl phosphate from the ammonia moiety of glutamine, carbonate, and phosphate donated by ATP, constituting the first step of 2 biosynthetic pathways, one leading to arginine and/or urea and the other to pyrimidine nucleotides. The large subunit (synthetase) binds the substrates ammonia (free or transferred from glutamine from the small subunit), hydrogencarbonate and ATP and carries out an ATP-coupled ligase reaction, activating hydrogencarbonate by forming carboxy phosphate which reacts with ammonia to form carbamoyl phosphate.</text>
</comment>
<feature type="binding site" evidence="19">
    <location>
        <position position="806"/>
    </location>
    <ligand>
        <name>ATP</name>
        <dbReference type="ChEBI" id="CHEBI:30616"/>
        <label>2</label>
    </ligand>
</feature>
<feature type="binding site" evidence="19">
    <location>
        <position position="294"/>
    </location>
    <ligand>
        <name>ATP</name>
        <dbReference type="ChEBI" id="CHEBI:30616"/>
        <label>1</label>
    </ligand>
</feature>
<dbReference type="NCBIfam" id="NF003671">
    <property type="entry name" value="PRK05294.1"/>
    <property type="match status" value="1"/>
</dbReference>
<evidence type="ECO:0000256" key="12">
    <source>
        <dbReference type="ARBA" id="ARBA00022842"/>
    </source>
</evidence>
<dbReference type="InterPro" id="IPR005480">
    <property type="entry name" value="CPSase_lsu_oligo"/>
</dbReference>
<feature type="region of interest" description="Allosteric domain" evidence="19">
    <location>
        <begin position="970"/>
        <end position="1115"/>
    </location>
</feature>
<feature type="binding site" evidence="19">
    <location>
        <position position="847"/>
    </location>
    <ligand>
        <name>Mn(2+)</name>
        <dbReference type="ChEBI" id="CHEBI:29035"/>
        <label>3</label>
    </ligand>
</feature>
<dbReference type="GO" id="GO:0005737">
    <property type="term" value="C:cytoplasm"/>
    <property type="evidence" value="ECO:0007669"/>
    <property type="project" value="TreeGrafter"/>
</dbReference>
<evidence type="ECO:0000256" key="17">
    <source>
        <dbReference type="ARBA" id="ARBA00057223"/>
    </source>
</evidence>
<dbReference type="InterPro" id="IPR016185">
    <property type="entry name" value="PreATP-grasp_dom_sf"/>
</dbReference>
<evidence type="ECO:0000256" key="16">
    <source>
        <dbReference type="ARBA" id="ARBA00048816"/>
    </source>
</evidence>
<feature type="binding site" evidence="19">
    <location>
        <position position="250"/>
    </location>
    <ligand>
        <name>ATP</name>
        <dbReference type="ChEBI" id="CHEBI:30616"/>
        <label>1</label>
    </ligand>
</feature>
<dbReference type="SMART" id="SM01096">
    <property type="entry name" value="CPSase_L_D3"/>
    <property type="match status" value="1"/>
</dbReference>
<dbReference type="Gene3D" id="1.10.1030.10">
    <property type="entry name" value="Carbamoyl-phosphate synthetase, large subunit oligomerisation domain"/>
    <property type="match status" value="1"/>
</dbReference>
<feature type="binding site" evidence="19">
    <location>
        <position position="807"/>
    </location>
    <ligand>
        <name>ATP</name>
        <dbReference type="ChEBI" id="CHEBI:30616"/>
        <label>2</label>
    </ligand>
</feature>
<dbReference type="Pfam" id="PF02142">
    <property type="entry name" value="MGS"/>
    <property type="match status" value="1"/>
</dbReference>
<dbReference type="InterPro" id="IPR036914">
    <property type="entry name" value="MGS-like_dom_sf"/>
</dbReference>
<keyword evidence="14" id="KW-0464">Manganese</keyword>
<dbReference type="FunFam" id="3.30.1490.20:FF:000001">
    <property type="entry name" value="Carbamoyl-phosphate synthase large chain"/>
    <property type="match status" value="1"/>
</dbReference>
<comment type="catalytic activity">
    <reaction evidence="16 19">
        <text>hydrogencarbonate + L-glutamine + 2 ATP + H2O = carbamoyl phosphate + L-glutamate + 2 ADP + phosphate + 2 H(+)</text>
        <dbReference type="Rhea" id="RHEA:18633"/>
        <dbReference type="ChEBI" id="CHEBI:15377"/>
        <dbReference type="ChEBI" id="CHEBI:15378"/>
        <dbReference type="ChEBI" id="CHEBI:17544"/>
        <dbReference type="ChEBI" id="CHEBI:29985"/>
        <dbReference type="ChEBI" id="CHEBI:30616"/>
        <dbReference type="ChEBI" id="CHEBI:43474"/>
        <dbReference type="ChEBI" id="CHEBI:58228"/>
        <dbReference type="ChEBI" id="CHEBI:58359"/>
        <dbReference type="ChEBI" id="CHEBI:456216"/>
        <dbReference type="EC" id="6.3.5.5"/>
    </reaction>
</comment>
<dbReference type="Gene3D" id="3.30.470.20">
    <property type="entry name" value="ATP-grasp fold, B domain"/>
    <property type="match status" value="2"/>
</dbReference>
<dbReference type="RefSeq" id="WP_124778407.1">
    <property type="nucleotide sequence ID" value="NZ_QGSZ01000393.1"/>
</dbReference>
<evidence type="ECO:0000256" key="18">
    <source>
        <dbReference type="ARBA" id="ARBA00062056"/>
    </source>
</evidence>
<keyword evidence="10 19" id="KW-0547">Nucleotide-binding</keyword>
<feature type="binding site" evidence="19">
    <location>
        <position position="859"/>
    </location>
    <ligand>
        <name>ATP</name>
        <dbReference type="ChEBI" id="CHEBI:30616"/>
        <label>2</label>
    </ligand>
</feature>
<keyword evidence="7 19" id="KW-0028">Amino-acid biosynthesis</keyword>
<dbReference type="Pfam" id="PF02786">
    <property type="entry name" value="CPSase_L_D2"/>
    <property type="match status" value="2"/>
</dbReference>
<feature type="binding site" evidence="19">
    <location>
        <position position="308"/>
    </location>
    <ligand>
        <name>Mg(2+)</name>
        <dbReference type="ChEBI" id="CHEBI:18420"/>
        <label>2</label>
    </ligand>
</feature>
<feature type="binding site" evidence="19">
    <location>
        <position position="310"/>
    </location>
    <ligand>
        <name>Mn(2+)</name>
        <dbReference type="ChEBI" id="CHEBI:29035"/>
        <label>2</label>
    </ligand>
</feature>
<evidence type="ECO:0000256" key="6">
    <source>
        <dbReference type="ARBA" id="ARBA00022598"/>
    </source>
</evidence>
<dbReference type="PROSITE" id="PS00866">
    <property type="entry name" value="CPSASE_1"/>
    <property type="match status" value="1"/>
</dbReference>
<comment type="domain">
    <text evidence="19">The large subunit is composed of 2 ATP-grasp domains that are involved in binding the 2 ATP molecules needed for carbamoyl phosphate synthesis. The N-terminal ATP-grasp domain (referred to as the carboxyphosphate synthetic component) catalyzes the ATP-dependent phosphorylation of hydrogencarbonate to carboxyphosphate and the subsequent nucleophilic attack by ammonia to form a carbamate intermediate. The C-terminal ATP-grasp domain (referred to as the carbamoyl phosphate synthetic component) then catalyzes the phosphorylation of carbamate with the second ATP to form the end product carbamoyl phosphate. The reactive and unstable enzyme intermediates are sequentially channeled from one active site to the next through the interior of the protein over a distance of at least 96 A.</text>
</comment>
<dbReference type="NCBIfam" id="TIGR01369">
    <property type="entry name" value="CPSaseII_lrg"/>
    <property type="match status" value="1"/>
</dbReference>
<evidence type="ECO:0000256" key="1">
    <source>
        <dbReference type="ARBA" id="ARBA00001936"/>
    </source>
</evidence>
<dbReference type="FunFam" id="3.30.470.20:FF:000007">
    <property type="entry name" value="Carbamoyl-phosphate synthase large chain"/>
    <property type="match status" value="1"/>
</dbReference>
<feature type="binding site" evidence="19">
    <location>
        <position position="804"/>
    </location>
    <ligand>
        <name>ATP</name>
        <dbReference type="ChEBI" id="CHEBI:30616"/>
        <label>2</label>
    </ligand>
</feature>
<dbReference type="Gene3D" id="3.30.1490.20">
    <property type="entry name" value="ATP-grasp fold, A domain"/>
    <property type="match status" value="1"/>
</dbReference>
<dbReference type="FunFam" id="3.30.470.20:FF:000014">
    <property type="entry name" value="Carbamoyl-phosphate synthase large chain"/>
    <property type="match status" value="1"/>
</dbReference>
<feature type="binding site" evidence="19">
    <location>
        <position position="859"/>
    </location>
    <ligand>
        <name>Mg(2+)</name>
        <dbReference type="ChEBI" id="CHEBI:18420"/>
        <label>3</label>
    </ligand>
</feature>
<evidence type="ECO:0000256" key="10">
    <source>
        <dbReference type="ARBA" id="ARBA00022741"/>
    </source>
</evidence>
<evidence type="ECO:0000259" key="21">
    <source>
        <dbReference type="PROSITE" id="PS51855"/>
    </source>
</evidence>
<comment type="cofactor">
    <cofactor evidence="1">
        <name>Mn(2+)</name>
        <dbReference type="ChEBI" id="CHEBI:29035"/>
    </cofactor>
</comment>
<feature type="binding site" evidence="19">
    <location>
        <position position="859"/>
    </location>
    <ligand>
        <name>Mn(2+)</name>
        <dbReference type="ChEBI" id="CHEBI:29035"/>
        <label>3</label>
    </ligand>
</feature>
<dbReference type="OrthoDB" id="9804197at2"/>
<evidence type="ECO:0000256" key="19">
    <source>
        <dbReference type="HAMAP-Rule" id="MF_01210"/>
    </source>
</evidence>
<feature type="binding site" evidence="19">
    <location>
        <position position="847"/>
    </location>
    <ligand>
        <name>Mg(2+)</name>
        <dbReference type="ChEBI" id="CHEBI:18420"/>
        <label>3</label>
    </ligand>
</feature>
<dbReference type="SMART" id="SM00851">
    <property type="entry name" value="MGS"/>
    <property type="match status" value="1"/>
</dbReference>
<feature type="binding site" evidence="19">
    <location>
        <position position="773"/>
    </location>
    <ligand>
        <name>ATP</name>
        <dbReference type="ChEBI" id="CHEBI:30616"/>
        <label>2</label>
    </ligand>
</feature>
<dbReference type="HAMAP" id="MF_01210_B">
    <property type="entry name" value="CPSase_L_chain_B"/>
    <property type="match status" value="1"/>
</dbReference>
<feature type="binding site" evidence="19">
    <location>
        <position position="861"/>
    </location>
    <ligand>
        <name>Mn(2+)</name>
        <dbReference type="ChEBI" id="CHEBI:29035"/>
        <label>4</label>
    </ligand>
</feature>
<dbReference type="PROSITE" id="PS50975">
    <property type="entry name" value="ATP_GRASP"/>
    <property type="match status" value="2"/>
</dbReference>
<feature type="domain" description="ATP-grasp" evidence="20">
    <location>
        <begin position="696"/>
        <end position="888"/>
    </location>
</feature>
<dbReference type="SUPFAM" id="SSF52335">
    <property type="entry name" value="Methylglyoxal synthase-like"/>
    <property type="match status" value="1"/>
</dbReference>
<comment type="cofactor">
    <cofactor evidence="19">
        <name>Mg(2+)</name>
        <dbReference type="ChEBI" id="CHEBI:18420"/>
    </cofactor>
    <cofactor evidence="19">
        <name>Mn(2+)</name>
        <dbReference type="ChEBI" id="CHEBI:29035"/>
    </cofactor>
    <text evidence="19">Binds 4 Mg(2+) or Mn(2+) ions per subunit.</text>
</comment>
<comment type="pathway">
    <text evidence="2 19">Pyrimidine metabolism; UMP biosynthesis via de novo pathway; (S)-dihydroorotate from bicarbonate: step 1/3.</text>
</comment>
<dbReference type="SUPFAM" id="SSF52440">
    <property type="entry name" value="PreATP-grasp domain"/>
    <property type="match status" value="2"/>
</dbReference>
<dbReference type="PROSITE" id="PS00867">
    <property type="entry name" value="CPSASE_2"/>
    <property type="match status" value="2"/>
</dbReference>
<dbReference type="Gene3D" id="3.40.50.20">
    <property type="match status" value="2"/>
</dbReference>
<feature type="binding site" evidence="19">
    <location>
        <position position="294"/>
    </location>
    <ligand>
        <name>Mg(2+)</name>
        <dbReference type="ChEBI" id="CHEBI:18420"/>
        <label>1</label>
    </ligand>
</feature>
<keyword evidence="9 19" id="KW-0677">Repeat</keyword>
<evidence type="ECO:0000313" key="23">
    <source>
        <dbReference type="Proteomes" id="UP000282312"/>
    </source>
</evidence>
<keyword evidence="13 19" id="KW-0665">Pyrimidine biosynthesis</keyword>
<feature type="binding site" evidence="19">
    <location>
        <position position="219"/>
    </location>
    <ligand>
        <name>ATP</name>
        <dbReference type="ChEBI" id="CHEBI:30616"/>
        <label>1</label>
    </ligand>
</feature>
<organism evidence="22 23">
    <name type="scientific">Micromonospora inaquosa</name>
    <dbReference type="NCBI Taxonomy" id="2203716"/>
    <lineage>
        <taxon>Bacteria</taxon>
        <taxon>Bacillati</taxon>
        <taxon>Actinomycetota</taxon>
        <taxon>Actinomycetes</taxon>
        <taxon>Micromonosporales</taxon>
        <taxon>Micromonosporaceae</taxon>
        <taxon>Micromonospora</taxon>
    </lineage>
</organism>
<dbReference type="FunFam" id="3.40.50.20:FF:000001">
    <property type="entry name" value="Carbamoyl-phosphate synthase large chain"/>
    <property type="match status" value="2"/>
</dbReference>
<dbReference type="GO" id="GO:0004087">
    <property type="term" value="F:carbamoyl-phosphate synthase (ammonia) activity"/>
    <property type="evidence" value="ECO:0007669"/>
    <property type="project" value="UniProtKB-EC"/>
</dbReference>
<reference evidence="22 23" key="1">
    <citation type="submission" date="2018-05" db="EMBL/GenBank/DDBJ databases">
        <title>Micromonospora from Atacama Desert.</title>
        <authorList>
            <person name="Carro L."/>
            <person name="Goodfellow M."/>
            <person name="Klenk H.-P."/>
        </authorList>
    </citation>
    <scope>NUCLEOTIDE SEQUENCE [LARGE SCALE GENOMIC DNA]</scope>
    <source>
        <strain evidence="22 23">LB39</strain>
    </source>
</reference>
<proteinExistence type="inferred from homology"/>
<dbReference type="AlphaFoldDB" id="A0A3N9W085"/>
<feature type="binding site" evidence="19">
    <location>
        <position position="217"/>
    </location>
    <ligand>
        <name>ATP</name>
        <dbReference type="ChEBI" id="CHEBI:30616"/>
        <label>1</label>
    </ligand>
</feature>
<dbReference type="GO" id="GO:0005524">
    <property type="term" value="F:ATP binding"/>
    <property type="evidence" value="ECO:0007669"/>
    <property type="project" value="UniProtKB-UniRule"/>
</dbReference>
<feature type="binding site" evidence="19">
    <location>
        <position position="771"/>
    </location>
    <ligand>
        <name>ATP</name>
        <dbReference type="ChEBI" id="CHEBI:30616"/>
        <label>2</label>
    </ligand>
</feature>
<dbReference type="GO" id="GO:0046872">
    <property type="term" value="F:metal ion binding"/>
    <property type="evidence" value="ECO:0007669"/>
    <property type="project" value="UniProtKB-KW"/>
</dbReference>
<dbReference type="CDD" id="cd01424">
    <property type="entry name" value="MGS_CPS_II"/>
    <property type="match status" value="1"/>
</dbReference>
<dbReference type="InterPro" id="IPR058047">
    <property type="entry name" value="CPSase_preATP-grasp"/>
</dbReference>
<dbReference type="GO" id="GO:0004088">
    <property type="term" value="F:carbamoyl-phosphate synthase (glutamine-hydrolyzing) activity"/>
    <property type="evidence" value="ECO:0007669"/>
    <property type="project" value="UniProtKB-UniRule"/>
</dbReference>
<keyword evidence="12" id="KW-0460">Magnesium</keyword>
<protein>
    <recommendedName>
        <fullName evidence="19">Carbamoyl phosphate synthase large chain</fullName>
        <ecNumber evidence="19">6.3.4.16</ecNumber>
        <ecNumber evidence="19">6.3.5.5</ecNumber>
    </recommendedName>
    <alternativeName>
        <fullName evidence="19">Carbamoyl phosphate synthetase ammonia chain</fullName>
    </alternativeName>
</protein>
<dbReference type="EC" id="6.3.5.5" evidence="19"/>
<evidence type="ECO:0000256" key="9">
    <source>
        <dbReference type="ARBA" id="ARBA00022737"/>
    </source>
</evidence>
<evidence type="ECO:0000256" key="5">
    <source>
        <dbReference type="ARBA" id="ARBA00022571"/>
    </source>
</evidence>
<feature type="binding site" evidence="19">
    <location>
        <position position="310"/>
    </location>
    <ligand>
        <name>Mg(2+)</name>
        <dbReference type="ChEBI" id="CHEBI:18420"/>
        <label>2</label>
    </ligand>
</feature>
<feature type="binding site" evidence="19">
    <location>
        <position position="805"/>
    </location>
    <ligand>
        <name>ATP</name>
        <dbReference type="ChEBI" id="CHEBI:30616"/>
        <label>2</label>
    </ligand>
</feature>
<comment type="caution">
    <text evidence="22">The sequence shown here is derived from an EMBL/GenBank/DDBJ whole genome shotgun (WGS) entry which is preliminary data.</text>
</comment>
<dbReference type="InterPro" id="IPR005479">
    <property type="entry name" value="CPAse_ATP-bd"/>
</dbReference>
<comment type="pathway">
    <text evidence="3 19">Amino-acid biosynthesis; L-arginine biosynthesis; carbamoyl phosphate from bicarbonate: step 1/1.</text>
</comment>
<dbReference type="GO" id="GO:0006526">
    <property type="term" value="P:L-arginine biosynthetic process"/>
    <property type="evidence" value="ECO:0007669"/>
    <property type="project" value="UniProtKB-UniRule"/>
</dbReference>
<feature type="binding site" evidence="19">
    <location>
        <position position="294"/>
    </location>
    <ligand>
        <name>Mn(2+)</name>
        <dbReference type="ChEBI" id="CHEBI:29035"/>
        <label>1</label>
    </ligand>
</feature>
<comment type="catalytic activity">
    <reaction evidence="15 19">
        <text>hydrogencarbonate + NH4(+) + 2 ATP = carbamoyl phosphate + 2 ADP + phosphate + 2 H(+)</text>
        <dbReference type="Rhea" id="RHEA:18029"/>
        <dbReference type="ChEBI" id="CHEBI:15378"/>
        <dbReference type="ChEBI" id="CHEBI:17544"/>
        <dbReference type="ChEBI" id="CHEBI:28938"/>
        <dbReference type="ChEBI" id="CHEBI:30616"/>
        <dbReference type="ChEBI" id="CHEBI:43474"/>
        <dbReference type="ChEBI" id="CHEBI:58228"/>
        <dbReference type="ChEBI" id="CHEBI:456216"/>
        <dbReference type="EC" id="6.3.4.16"/>
    </reaction>
</comment>
<dbReference type="PANTHER" id="PTHR11405:SF53">
    <property type="entry name" value="CARBAMOYL-PHOSPHATE SYNTHASE [AMMONIA], MITOCHONDRIAL"/>
    <property type="match status" value="1"/>
</dbReference>
<dbReference type="InterPro" id="IPR011607">
    <property type="entry name" value="MGS-like_dom"/>
</dbReference>
<evidence type="ECO:0000259" key="20">
    <source>
        <dbReference type="PROSITE" id="PS50975"/>
    </source>
</evidence>
<evidence type="ECO:0000256" key="2">
    <source>
        <dbReference type="ARBA" id="ARBA00004812"/>
    </source>
</evidence>
<feature type="region of interest" description="Oligomerization domain" evidence="19">
    <location>
        <begin position="412"/>
        <end position="561"/>
    </location>
</feature>
<feature type="binding site" evidence="19">
    <location>
        <position position="847"/>
    </location>
    <ligand>
        <name>ATP</name>
        <dbReference type="ChEBI" id="CHEBI:30616"/>
        <label>2</label>
    </ligand>
</feature>
<feature type="binding site" evidence="19">
    <location>
        <position position="308"/>
    </location>
    <ligand>
        <name>Mn(2+)</name>
        <dbReference type="ChEBI" id="CHEBI:29035"/>
        <label>2</label>
    </ligand>
</feature>
<dbReference type="InterPro" id="IPR013815">
    <property type="entry name" value="ATP_grasp_subdomain_1"/>
</dbReference>
<keyword evidence="8" id="KW-0479">Metal-binding</keyword>
<dbReference type="UniPathway" id="UPA00070">
    <property type="reaction ID" value="UER00115"/>
</dbReference>
<feature type="binding site" evidence="19">
    <location>
        <position position="778"/>
    </location>
    <ligand>
        <name>ATP</name>
        <dbReference type="ChEBI" id="CHEBI:30616"/>
        <label>2</label>
    </ligand>
</feature>
<dbReference type="GO" id="GO:0044205">
    <property type="term" value="P:'de novo' UMP biosynthetic process"/>
    <property type="evidence" value="ECO:0007669"/>
    <property type="project" value="UniProtKB-UniRule"/>
</dbReference>
<accession>A0A3N9W085</accession>
<comment type="caution">
    <text evidence="19">Lacks conserved residue(s) required for the propagation of feature annotation.</text>
</comment>
<name>A0A3N9W085_9ACTN</name>
<feature type="binding site" evidence="19">
    <location>
        <position position="308"/>
    </location>
    <ligand>
        <name>ATP</name>
        <dbReference type="ChEBI" id="CHEBI:30616"/>
        <label>1</label>
    </ligand>
</feature>
<feature type="binding site" evidence="19">
    <location>
        <position position="859"/>
    </location>
    <ligand>
        <name>Mg(2+)</name>
        <dbReference type="ChEBI" id="CHEBI:18420"/>
        <label>4</label>
    </ligand>
</feature>
<feature type="domain" description="MGS-like" evidence="21">
    <location>
        <begin position="970"/>
        <end position="1114"/>
    </location>
</feature>
<feature type="binding site" evidence="19">
    <location>
        <position position="224"/>
    </location>
    <ligand>
        <name>ATP</name>
        <dbReference type="ChEBI" id="CHEBI:30616"/>
        <label>1</label>
    </ligand>
</feature>